<dbReference type="AlphaFoldDB" id="A0AAW1NT42"/>
<keyword evidence="2" id="KW-0677">Repeat</keyword>
<dbReference type="InterPro" id="IPR050325">
    <property type="entry name" value="Prot/Nucl_acid_deglycase"/>
</dbReference>
<feature type="domain" description="DJ-1/PfpI" evidence="3">
    <location>
        <begin position="7"/>
        <end position="171"/>
    </location>
</feature>
<protein>
    <recommendedName>
        <fullName evidence="3">DJ-1/PfpI domain-containing protein</fullName>
    </recommendedName>
</protein>
<dbReference type="NCBIfam" id="TIGR01383">
    <property type="entry name" value="not_thiJ"/>
    <property type="match status" value="1"/>
</dbReference>
<dbReference type="Pfam" id="PF01965">
    <property type="entry name" value="DJ-1_PfpI"/>
    <property type="match status" value="1"/>
</dbReference>
<dbReference type="InterPro" id="IPR006287">
    <property type="entry name" value="DJ-1"/>
</dbReference>
<dbReference type="FunFam" id="3.40.50.880:FF:000015">
    <property type="entry name" value="Protein DJ-1 homolog C"/>
    <property type="match status" value="1"/>
</dbReference>
<dbReference type="PANTHER" id="PTHR48094">
    <property type="entry name" value="PROTEIN/NUCLEIC ACID DEGLYCASE DJ-1-RELATED"/>
    <property type="match status" value="1"/>
</dbReference>
<proteinExistence type="inferred from homology"/>
<evidence type="ECO:0000259" key="3">
    <source>
        <dbReference type="Pfam" id="PF01965"/>
    </source>
</evidence>
<reference evidence="4 5" key="1">
    <citation type="journal article" date="2024" name="Nat. Commun.">
        <title>Phylogenomics reveals the evolutionary origins of lichenization in chlorophyte algae.</title>
        <authorList>
            <person name="Puginier C."/>
            <person name="Libourel C."/>
            <person name="Otte J."/>
            <person name="Skaloud P."/>
            <person name="Haon M."/>
            <person name="Grisel S."/>
            <person name="Petersen M."/>
            <person name="Berrin J.G."/>
            <person name="Delaux P.M."/>
            <person name="Dal Grande F."/>
            <person name="Keller J."/>
        </authorList>
    </citation>
    <scope>NUCLEOTIDE SEQUENCE [LARGE SCALE GENOMIC DNA]</scope>
    <source>
        <strain evidence="4 5">SAG 2036</strain>
    </source>
</reference>
<dbReference type="EMBL" id="JALJOQ010000136">
    <property type="protein sequence ID" value="KAK9794647.1"/>
    <property type="molecule type" value="Genomic_DNA"/>
</dbReference>
<dbReference type="GO" id="GO:0005737">
    <property type="term" value="C:cytoplasm"/>
    <property type="evidence" value="ECO:0007669"/>
    <property type="project" value="UniProtKB-ARBA"/>
</dbReference>
<sequence length="193" mass="20219">MADDGTKTVLVPVGNGSEEMEAVILIDVLRRAGADVTVASVESDLEVVCSRKVKLVADKLIGDVANDKFDLIALPGGMPGAERLRDNMQLDALLQQQAMSGSLCSAMCAAPAVVLESKGLLAGRKATAHPAFVDTLTDPSDAEKRVVVDGNLVTSRGPGTAIEFALQLVKQLYGEEKAKDVAGPMVTHDISYA</sequence>
<dbReference type="Proteomes" id="UP001465755">
    <property type="component" value="Unassembled WGS sequence"/>
</dbReference>
<evidence type="ECO:0000313" key="5">
    <source>
        <dbReference type="Proteomes" id="UP001465755"/>
    </source>
</evidence>
<dbReference type="InterPro" id="IPR029062">
    <property type="entry name" value="Class_I_gatase-like"/>
</dbReference>
<comment type="similarity">
    <text evidence="1">Belongs to the peptidase C56 family.</text>
</comment>
<evidence type="ECO:0000256" key="2">
    <source>
        <dbReference type="ARBA" id="ARBA00022737"/>
    </source>
</evidence>
<dbReference type="Gene3D" id="3.40.50.880">
    <property type="match status" value="1"/>
</dbReference>
<dbReference type="PANTHER" id="PTHR48094:SF12">
    <property type="entry name" value="PARKINSON DISEASE PROTEIN 7 HOMOLOG"/>
    <property type="match status" value="1"/>
</dbReference>
<organism evidence="4 5">
    <name type="scientific">Symbiochloris irregularis</name>
    <dbReference type="NCBI Taxonomy" id="706552"/>
    <lineage>
        <taxon>Eukaryota</taxon>
        <taxon>Viridiplantae</taxon>
        <taxon>Chlorophyta</taxon>
        <taxon>core chlorophytes</taxon>
        <taxon>Trebouxiophyceae</taxon>
        <taxon>Trebouxiales</taxon>
        <taxon>Trebouxiaceae</taxon>
        <taxon>Symbiochloris</taxon>
    </lineage>
</organism>
<evidence type="ECO:0000313" key="4">
    <source>
        <dbReference type="EMBL" id="KAK9794647.1"/>
    </source>
</evidence>
<dbReference type="InterPro" id="IPR002818">
    <property type="entry name" value="DJ-1/PfpI"/>
</dbReference>
<evidence type="ECO:0000256" key="1">
    <source>
        <dbReference type="ARBA" id="ARBA00008542"/>
    </source>
</evidence>
<dbReference type="CDD" id="cd03135">
    <property type="entry name" value="GATase1_DJ-1"/>
    <property type="match status" value="1"/>
</dbReference>
<gene>
    <name evidence="4" type="ORF">WJX73_008878</name>
</gene>
<dbReference type="SUPFAM" id="SSF52317">
    <property type="entry name" value="Class I glutamine amidotransferase-like"/>
    <property type="match status" value="1"/>
</dbReference>
<comment type="caution">
    <text evidence="4">The sequence shown here is derived from an EMBL/GenBank/DDBJ whole genome shotgun (WGS) entry which is preliminary data.</text>
</comment>
<name>A0AAW1NT42_9CHLO</name>
<keyword evidence="5" id="KW-1185">Reference proteome</keyword>
<dbReference type="GO" id="GO:1903189">
    <property type="term" value="P:glyoxal metabolic process"/>
    <property type="evidence" value="ECO:0007669"/>
    <property type="project" value="TreeGrafter"/>
</dbReference>
<accession>A0AAW1NT42</accession>